<sequence>MSEQKWRDPGPRKTGHSLASFDIHGEVLPSGASHIRDHRTAFDKDRENSKIVFNKTIEGRYRDGKVGYEEVGVLLLTWEDDDMYCSASEVPDLEEVFRKRFGFKTRVCKIPSERSQTSLHRTISDFAYDYDSPNKMSIIYYGGHADFVNERLQLFALMKLLNENPQGFSTSQLYKEVYFQQELKRKPLLFDQSSKDYGKIWLRPFPRVEDDLTSNSATKKTEKQPKIFIDLRLEMESMPDQLTMNELARAMQYLPHVKLLRFEHLHAPEEELREFMRGIKQAMLLKPLLAKVRRRLAEKKAAQQGLEPPVKDEDCPSKSALYTQRRRSTLYDWSSSKEYIPHGNSATITTIQTVTDAQSHPHTAVESHEVERATERLEYSRFASIGRLFQISYNVDFSGFGEALKRLFTRLKLDDHPMGYPRLAAFLNSDENFLLCRRYGLLHARVMLYKQDELRKLEQDLLQLDAADSELDKKVLKSRLRDDMRDGQERKHLIERIDNKLKEYGEPREYDCVMRAKAMVNLKKASTRNYTSVYNWMHHNGPLLGAESKIINHDEDFVALVDAKEGSWLDGFIEDCLNKLVYLYSKKRIDTFVRLLITILAAALLMAPVVVLFSSEESGTIKIIVILVFTLFFSAVLSIFTRAQRHEVFAATAA</sequence>
<dbReference type="Proteomes" id="UP001320706">
    <property type="component" value="Unassembled WGS sequence"/>
</dbReference>
<protein>
    <submittedName>
        <fullName evidence="1">Uncharacterized protein</fullName>
    </submittedName>
</protein>
<organism evidence="1 2">
    <name type="scientific">Zalaria obscura</name>
    <dbReference type="NCBI Taxonomy" id="2024903"/>
    <lineage>
        <taxon>Eukaryota</taxon>
        <taxon>Fungi</taxon>
        <taxon>Dikarya</taxon>
        <taxon>Ascomycota</taxon>
        <taxon>Pezizomycotina</taxon>
        <taxon>Dothideomycetes</taxon>
        <taxon>Dothideomycetidae</taxon>
        <taxon>Dothideales</taxon>
        <taxon>Zalariaceae</taxon>
        <taxon>Zalaria</taxon>
    </lineage>
</organism>
<evidence type="ECO:0000313" key="2">
    <source>
        <dbReference type="Proteomes" id="UP001320706"/>
    </source>
</evidence>
<accession>A0ACC3S6C3</accession>
<reference evidence="1" key="1">
    <citation type="submission" date="2024-02" db="EMBL/GenBank/DDBJ databases">
        <title>Metagenome Assembled Genome of Zalaria obscura JY119.</title>
        <authorList>
            <person name="Vighnesh L."/>
            <person name="Jagadeeshwari U."/>
            <person name="Venkata Ramana C."/>
            <person name="Sasikala C."/>
        </authorList>
    </citation>
    <scope>NUCLEOTIDE SEQUENCE</scope>
    <source>
        <strain evidence="1">JY119</strain>
    </source>
</reference>
<name>A0ACC3S6C3_9PEZI</name>
<proteinExistence type="predicted"/>
<gene>
    <name evidence="1" type="ORF">M8818_006591</name>
</gene>
<dbReference type="EMBL" id="JAMKPW020000040">
    <property type="protein sequence ID" value="KAK8198724.1"/>
    <property type="molecule type" value="Genomic_DNA"/>
</dbReference>
<keyword evidence="2" id="KW-1185">Reference proteome</keyword>
<evidence type="ECO:0000313" key="1">
    <source>
        <dbReference type="EMBL" id="KAK8198724.1"/>
    </source>
</evidence>
<comment type="caution">
    <text evidence="1">The sequence shown here is derived from an EMBL/GenBank/DDBJ whole genome shotgun (WGS) entry which is preliminary data.</text>
</comment>